<keyword evidence="2" id="KW-0813">Transport</keyword>
<dbReference type="SMART" id="SM00382">
    <property type="entry name" value="AAA"/>
    <property type="match status" value="1"/>
</dbReference>
<dbReference type="PROSITE" id="PS00211">
    <property type="entry name" value="ABC_TRANSPORTER_1"/>
    <property type="match status" value="1"/>
</dbReference>
<keyword evidence="3" id="KW-1003">Cell membrane</keyword>
<dbReference type="Gene3D" id="1.20.1560.10">
    <property type="entry name" value="ABC transporter type 1, transmembrane domain"/>
    <property type="match status" value="1"/>
</dbReference>
<dbReference type="GO" id="GO:0140359">
    <property type="term" value="F:ABC-type transporter activity"/>
    <property type="evidence" value="ECO:0007669"/>
    <property type="project" value="InterPro"/>
</dbReference>
<evidence type="ECO:0000256" key="2">
    <source>
        <dbReference type="ARBA" id="ARBA00022448"/>
    </source>
</evidence>
<feature type="transmembrane region" description="Helical" evidence="10">
    <location>
        <begin position="317"/>
        <end position="340"/>
    </location>
</feature>
<dbReference type="GO" id="GO:0005524">
    <property type="term" value="F:ATP binding"/>
    <property type="evidence" value="ECO:0007669"/>
    <property type="project" value="UniProtKB-KW"/>
</dbReference>
<dbReference type="InterPro" id="IPR036640">
    <property type="entry name" value="ABC1_TM_sf"/>
</dbReference>
<evidence type="ECO:0000256" key="4">
    <source>
        <dbReference type="ARBA" id="ARBA00022692"/>
    </source>
</evidence>
<keyword evidence="8 10" id="KW-1133">Transmembrane helix</keyword>
<dbReference type="InterPro" id="IPR022515">
    <property type="entry name" value="NHPM_micro_ABC2"/>
</dbReference>
<keyword evidence="5" id="KW-0547">Nucleotide-binding</keyword>
<dbReference type="Pfam" id="PF00005">
    <property type="entry name" value="ABC_tran"/>
    <property type="match status" value="1"/>
</dbReference>
<evidence type="ECO:0000259" key="11">
    <source>
        <dbReference type="PROSITE" id="PS50893"/>
    </source>
</evidence>
<comment type="subcellular location">
    <subcellularLocation>
        <location evidence="1">Cell membrane</location>
        <topology evidence="1">Multi-pass membrane protein</topology>
    </subcellularLocation>
</comment>
<evidence type="ECO:0000256" key="6">
    <source>
        <dbReference type="ARBA" id="ARBA00022807"/>
    </source>
</evidence>
<keyword evidence="4 10" id="KW-0812">Transmembrane</keyword>
<evidence type="ECO:0000313" key="14">
    <source>
        <dbReference type="Proteomes" id="UP000295064"/>
    </source>
</evidence>
<proteinExistence type="predicted"/>
<keyword evidence="6" id="KW-0378">Hydrolase</keyword>
<name>A0A4R6M210_9FIRM</name>
<dbReference type="PROSITE" id="PS50929">
    <property type="entry name" value="ABC_TM1F"/>
    <property type="match status" value="1"/>
</dbReference>
<evidence type="ECO:0000313" key="13">
    <source>
        <dbReference type="EMBL" id="TDO95271.1"/>
    </source>
</evidence>
<dbReference type="Proteomes" id="UP000295064">
    <property type="component" value="Unassembled WGS sequence"/>
</dbReference>
<gene>
    <name evidence="13" type="ORF">DFR79_101272</name>
</gene>
<dbReference type="GO" id="GO:0008234">
    <property type="term" value="F:cysteine-type peptidase activity"/>
    <property type="evidence" value="ECO:0007669"/>
    <property type="project" value="UniProtKB-KW"/>
</dbReference>
<evidence type="ECO:0000256" key="5">
    <source>
        <dbReference type="ARBA" id="ARBA00022741"/>
    </source>
</evidence>
<dbReference type="PANTHER" id="PTHR24221">
    <property type="entry name" value="ATP-BINDING CASSETTE SUB-FAMILY B"/>
    <property type="match status" value="1"/>
</dbReference>
<feature type="transmembrane region" description="Helical" evidence="10">
    <location>
        <begin position="434"/>
        <end position="458"/>
    </location>
</feature>
<sequence>MEKEEFDKKFLQKKEQENKHMQAALTKILNIIDQKNNSSEMLLLSNDSPLLTAFSLVADYHNIKIEAIPEKSKTDLKSICDVVGVRYRQVLLEGDWWQQDSGPLIAYLKADQSPVALLPESNGKYTLYNPLTKATQKVDVDLAEKLKKTAIYIYKSFPNKALTTKDLLLFGRQSFSLKDILFLFLSGIMGGILALAIPRASAIIFNVIIPEGEKGEIWQLAVILLAAVIAKSLFELTRSFSFVHIKNKLSFSLHAAVWDRILALPVSFFKDHQAGELAQKAMGIIKIKDLFNDLVITSILAGLFSVFYYLFMFSISPGLTLTVTLIILLTFLLTLSLALLQLKYKRELQKEINQLSAYLFQVISGISKIRAAAAENRFFFHWTEKFTRQRKLTLKAQSFDNYLTAFTAFLPLVSAVFIFYFVSVNEILSIGDFIAFNAAFIAFQAAIISLSLSLIKVLDARIYLDNMKCILKTLPEDTERKKIVSNFEGEIEVNNLSFKYKNNENQILENLNFKIKPGEYVAFVGPSGSGKSTLLRLLLGFEKAQIGSIYYDDYNLDKLSVKELRKELGIVLQDSQLMSGSIYSNIIGSSIDLNVEDAWKAARAAGLEDDIRNMPMGMHTIINQGQQSLSGGQKQRLLIARAVVKKPKLIFFDEATSALDNKTQSLVTTAMNQFKATKIIIAHRLSTIKECDRIFVLANGRIVETGDYKSLIKKGGLFKNLVERQMV</sequence>
<evidence type="ECO:0000256" key="9">
    <source>
        <dbReference type="ARBA" id="ARBA00023136"/>
    </source>
</evidence>
<organism evidence="13 14">
    <name type="scientific">Halanaerobium saccharolyticum</name>
    <dbReference type="NCBI Taxonomy" id="43595"/>
    <lineage>
        <taxon>Bacteria</taxon>
        <taxon>Bacillati</taxon>
        <taxon>Bacillota</taxon>
        <taxon>Clostridia</taxon>
        <taxon>Halanaerobiales</taxon>
        <taxon>Halanaerobiaceae</taxon>
        <taxon>Halanaerobium</taxon>
    </lineage>
</organism>
<feature type="transmembrane region" description="Helical" evidence="10">
    <location>
        <begin position="290"/>
        <end position="311"/>
    </location>
</feature>
<dbReference type="GO" id="GO:0005886">
    <property type="term" value="C:plasma membrane"/>
    <property type="evidence" value="ECO:0007669"/>
    <property type="project" value="UniProtKB-SubCell"/>
</dbReference>
<dbReference type="SUPFAM" id="SSF52540">
    <property type="entry name" value="P-loop containing nucleoside triphosphate hydrolases"/>
    <property type="match status" value="1"/>
</dbReference>
<dbReference type="SUPFAM" id="SSF90123">
    <property type="entry name" value="ABC transporter transmembrane region"/>
    <property type="match status" value="1"/>
</dbReference>
<feature type="domain" description="ABC transporter" evidence="11">
    <location>
        <begin position="491"/>
        <end position="724"/>
    </location>
</feature>
<evidence type="ECO:0000256" key="3">
    <source>
        <dbReference type="ARBA" id="ARBA00022475"/>
    </source>
</evidence>
<evidence type="ECO:0000256" key="8">
    <source>
        <dbReference type="ARBA" id="ARBA00022989"/>
    </source>
</evidence>
<evidence type="ECO:0000256" key="7">
    <source>
        <dbReference type="ARBA" id="ARBA00022840"/>
    </source>
</evidence>
<evidence type="ECO:0000256" key="1">
    <source>
        <dbReference type="ARBA" id="ARBA00004651"/>
    </source>
</evidence>
<keyword evidence="9 10" id="KW-0472">Membrane</keyword>
<dbReference type="RefSeq" id="WP_133513699.1">
    <property type="nucleotide sequence ID" value="NZ_SNWX01000001.1"/>
</dbReference>
<dbReference type="InterPro" id="IPR039421">
    <property type="entry name" value="Type_1_exporter"/>
</dbReference>
<dbReference type="PANTHER" id="PTHR24221:SF654">
    <property type="entry name" value="ATP-BINDING CASSETTE SUB-FAMILY B MEMBER 6"/>
    <property type="match status" value="1"/>
</dbReference>
<dbReference type="CDD" id="cd07346">
    <property type="entry name" value="ABC_6TM_exporters"/>
    <property type="match status" value="1"/>
</dbReference>
<evidence type="ECO:0000259" key="12">
    <source>
        <dbReference type="PROSITE" id="PS50929"/>
    </source>
</evidence>
<accession>A0A4R6M210</accession>
<dbReference type="InterPro" id="IPR027417">
    <property type="entry name" value="P-loop_NTPase"/>
</dbReference>
<dbReference type="OrthoDB" id="9771903at2"/>
<feature type="transmembrane region" description="Helical" evidence="10">
    <location>
        <begin position="217"/>
        <end position="234"/>
    </location>
</feature>
<dbReference type="InterPro" id="IPR003593">
    <property type="entry name" value="AAA+_ATPase"/>
</dbReference>
<comment type="caution">
    <text evidence="13">The sequence shown here is derived from an EMBL/GenBank/DDBJ whole genome shotgun (WGS) entry which is preliminary data.</text>
</comment>
<dbReference type="NCBIfam" id="TIGR03797">
    <property type="entry name" value="NHLM_micro_ABC2"/>
    <property type="match status" value="1"/>
</dbReference>
<dbReference type="EMBL" id="SNWX01000001">
    <property type="protein sequence ID" value="TDO95271.1"/>
    <property type="molecule type" value="Genomic_DNA"/>
</dbReference>
<protein>
    <submittedName>
        <fullName evidence="13">ATP-binding cassette subfamily C protein</fullName>
    </submittedName>
</protein>
<dbReference type="FunFam" id="3.40.50.300:FF:000299">
    <property type="entry name" value="ABC transporter ATP-binding protein/permease"/>
    <property type="match status" value="1"/>
</dbReference>
<keyword evidence="6" id="KW-0788">Thiol protease</keyword>
<dbReference type="GO" id="GO:0034040">
    <property type="term" value="F:ATPase-coupled lipid transmembrane transporter activity"/>
    <property type="evidence" value="ECO:0007669"/>
    <property type="project" value="TreeGrafter"/>
</dbReference>
<evidence type="ECO:0000256" key="10">
    <source>
        <dbReference type="SAM" id="Phobius"/>
    </source>
</evidence>
<dbReference type="GO" id="GO:0016887">
    <property type="term" value="F:ATP hydrolysis activity"/>
    <property type="evidence" value="ECO:0007669"/>
    <property type="project" value="InterPro"/>
</dbReference>
<dbReference type="InterPro" id="IPR003439">
    <property type="entry name" value="ABC_transporter-like_ATP-bd"/>
</dbReference>
<dbReference type="AlphaFoldDB" id="A0A4R6M210"/>
<dbReference type="Gene3D" id="3.40.50.300">
    <property type="entry name" value="P-loop containing nucleotide triphosphate hydrolases"/>
    <property type="match status" value="1"/>
</dbReference>
<dbReference type="PROSITE" id="PS50893">
    <property type="entry name" value="ABC_TRANSPORTER_2"/>
    <property type="match status" value="1"/>
</dbReference>
<feature type="transmembrane region" description="Helical" evidence="10">
    <location>
        <begin position="399"/>
        <end position="422"/>
    </location>
</feature>
<dbReference type="Pfam" id="PF00664">
    <property type="entry name" value="ABC_membrane"/>
    <property type="match status" value="1"/>
</dbReference>
<dbReference type="InterPro" id="IPR011527">
    <property type="entry name" value="ABC1_TM_dom"/>
</dbReference>
<feature type="transmembrane region" description="Helical" evidence="10">
    <location>
        <begin position="180"/>
        <end position="205"/>
    </location>
</feature>
<feature type="domain" description="ABC transmembrane type-1" evidence="12">
    <location>
        <begin position="181"/>
        <end position="459"/>
    </location>
</feature>
<reference evidence="13 14" key="1">
    <citation type="submission" date="2019-03" db="EMBL/GenBank/DDBJ databases">
        <title>Subsurface microbial communities from deep shales in Ohio and West Virginia, USA.</title>
        <authorList>
            <person name="Wrighton K."/>
        </authorList>
    </citation>
    <scope>NUCLEOTIDE SEQUENCE [LARGE SCALE GENOMIC DNA]</scope>
    <source>
        <strain evidence="13 14">MA284_T2</strain>
    </source>
</reference>
<keyword evidence="6" id="KW-0645">Protease</keyword>
<keyword evidence="7 13" id="KW-0067">ATP-binding</keyword>
<dbReference type="InterPro" id="IPR017871">
    <property type="entry name" value="ABC_transporter-like_CS"/>
</dbReference>